<feature type="region of interest" description="Disordered" evidence="1">
    <location>
        <begin position="90"/>
        <end position="123"/>
    </location>
</feature>
<dbReference type="AlphaFoldDB" id="A0A550CYX6"/>
<evidence type="ECO:0000256" key="1">
    <source>
        <dbReference type="SAM" id="MobiDB-lite"/>
    </source>
</evidence>
<dbReference type="Proteomes" id="UP000320762">
    <property type="component" value="Unassembled WGS sequence"/>
</dbReference>
<feature type="compositionally biased region" description="Polar residues" evidence="1">
    <location>
        <begin position="55"/>
        <end position="67"/>
    </location>
</feature>
<dbReference type="EMBL" id="VDMD01000001">
    <property type="protein sequence ID" value="TRM69987.1"/>
    <property type="molecule type" value="Genomic_DNA"/>
</dbReference>
<reference evidence="2 3" key="1">
    <citation type="journal article" date="2019" name="New Phytol.">
        <title>Comparative genomics reveals unique wood-decay strategies and fruiting body development in the Schizophyllaceae.</title>
        <authorList>
            <person name="Almasi E."/>
            <person name="Sahu N."/>
            <person name="Krizsan K."/>
            <person name="Balint B."/>
            <person name="Kovacs G.M."/>
            <person name="Kiss B."/>
            <person name="Cseklye J."/>
            <person name="Drula E."/>
            <person name="Henrissat B."/>
            <person name="Nagy I."/>
            <person name="Chovatia M."/>
            <person name="Adam C."/>
            <person name="LaButti K."/>
            <person name="Lipzen A."/>
            <person name="Riley R."/>
            <person name="Grigoriev I.V."/>
            <person name="Nagy L.G."/>
        </authorList>
    </citation>
    <scope>NUCLEOTIDE SEQUENCE [LARGE SCALE GENOMIC DNA]</scope>
    <source>
        <strain evidence="2 3">NL-1724</strain>
    </source>
</reference>
<evidence type="ECO:0000313" key="3">
    <source>
        <dbReference type="Proteomes" id="UP000320762"/>
    </source>
</evidence>
<organism evidence="2 3">
    <name type="scientific">Schizophyllum amplum</name>
    <dbReference type="NCBI Taxonomy" id="97359"/>
    <lineage>
        <taxon>Eukaryota</taxon>
        <taxon>Fungi</taxon>
        <taxon>Dikarya</taxon>
        <taxon>Basidiomycota</taxon>
        <taxon>Agaricomycotina</taxon>
        <taxon>Agaricomycetes</taxon>
        <taxon>Agaricomycetidae</taxon>
        <taxon>Agaricales</taxon>
        <taxon>Schizophyllaceae</taxon>
        <taxon>Schizophyllum</taxon>
    </lineage>
</organism>
<proteinExistence type="predicted"/>
<protein>
    <submittedName>
        <fullName evidence="2">Uncharacterized protein</fullName>
    </submittedName>
</protein>
<feature type="region of interest" description="Disordered" evidence="1">
    <location>
        <begin position="1"/>
        <end position="72"/>
    </location>
</feature>
<sequence>MESPSSVKKSTCPFKKPAPRANIHARRTTYFEEDEDSGAQRSIPFVPPQILAKGQDSSVQKRTSKTALTAGLARRHPTFVPAGFLVEGTTVEGLSSPASPPPPPPAPEVEGPSASEDDYLSKQQQTFRSKFISIPPAQSDPQAEWDYPCECITRRCLKCVFLQHAAKFTYIVNRGPQSAFASRLSDRSSTQ</sequence>
<name>A0A550CYX6_9AGAR</name>
<comment type="caution">
    <text evidence="2">The sequence shown here is derived from an EMBL/GenBank/DDBJ whole genome shotgun (WGS) entry which is preliminary data.</text>
</comment>
<gene>
    <name evidence="2" type="ORF">BD626DRAFT_475930</name>
</gene>
<keyword evidence="3" id="KW-1185">Reference proteome</keyword>
<evidence type="ECO:0000313" key="2">
    <source>
        <dbReference type="EMBL" id="TRM69987.1"/>
    </source>
</evidence>
<feature type="compositionally biased region" description="Pro residues" evidence="1">
    <location>
        <begin position="98"/>
        <end position="107"/>
    </location>
</feature>
<dbReference type="OrthoDB" id="10630107at2759"/>
<accession>A0A550CYX6</accession>